<dbReference type="SUPFAM" id="SSF158472">
    <property type="entry name" value="HAMP domain-like"/>
    <property type="match status" value="1"/>
</dbReference>
<dbReference type="RefSeq" id="WP_103081573.1">
    <property type="nucleotide sequence ID" value="NZ_CP021850.1"/>
</dbReference>
<dbReference type="Proteomes" id="UP000236151">
    <property type="component" value="Unassembled WGS sequence"/>
</dbReference>
<reference evidence="7 8" key="1">
    <citation type="submission" date="2017-06" db="EMBL/GenBank/DDBJ databases">
        <title>Investigating the central metabolism of Clostridium thermosuccinogenes.</title>
        <authorList>
            <person name="Koendjbiharie J.G."/>
            <person name="van Kranenburg R."/>
        </authorList>
    </citation>
    <scope>NUCLEOTIDE SEQUENCE [LARGE SCALE GENOMIC DNA]</scope>
    <source>
        <strain evidence="7 8">DSM 5806</strain>
    </source>
</reference>
<proteinExistence type="predicted"/>
<dbReference type="SMART" id="SM00304">
    <property type="entry name" value="HAMP"/>
    <property type="match status" value="1"/>
</dbReference>
<feature type="transmembrane region" description="Helical" evidence="5">
    <location>
        <begin position="21"/>
        <end position="43"/>
    </location>
</feature>
<keyword evidence="5" id="KW-0472">Membrane</keyword>
<dbReference type="SUPFAM" id="SSF55874">
    <property type="entry name" value="ATPase domain of HSP90 chaperone/DNA topoisomerase II/histidine kinase"/>
    <property type="match status" value="1"/>
</dbReference>
<dbReference type="InterPro" id="IPR036890">
    <property type="entry name" value="HATPase_C_sf"/>
</dbReference>
<dbReference type="KEGG" id="cthd:CDO33_10720"/>
<dbReference type="AlphaFoldDB" id="A0A2K2FDX6"/>
<dbReference type="Pfam" id="PF06580">
    <property type="entry name" value="His_kinase"/>
    <property type="match status" value="1"/>
</dbReference>
<dbReference type="Pfam" id="PF00672">
    <property type="entry name" value="HAMP"/>
    <property type="match status" value="1"/>
</dbReference>
<feature type="domain" description="HAMP" evidence="6">
    <location>
        <begin position="327"/>
        <end position="379"/>
    </location>
</feature>
<evidence type="ECO:0000256" key="2">
    <source>
        <dbReference type="ARBA" id="ARBA00022553"/>
    </source>
</evidence>
<gene>
    <name evidence="7" type="ORF">CDQ84_09860</name>
</gene>
<dbReference type="SMART" id="SM00387">
    <property type="entry name" value="HATPase_c"/>
    <property type="match status" value="1"/>
</dbReference>
<evidence type="ECO:0000313" key="8">
    <source>
        <dbReference type="Proteomes" id="UP000236151"/>
    </source>
</evidence>
<evidence type="ECO:0000256" key="1">
    <source>
        <dbReference type="ARBA" id="ARBA00004370"/>
    </source>
</evidence>
<keyword evidence="3" id="KW-0808">Transferase</keyword>
<dbReference type="InterPro" id="IPR003594">
    <property type="entry name" value="HATPase_dom"/>
</dbReference>
<accession>A0A2K2FDX6</accession>
<dbReference type="InterPro" id="IPR050640">
    <property type="entry name" value="Bact_2-comp_sensor_kinase"/>
</dbReference>
<evidence type="ECO:0000313" key="7">
    <source>
        <dbReference type="EMBL" id="PNT98838.1"/>
    </source>
</evidence>
<keyword evidence="5" id="KW-0812">Transmembrane</keyword>
<sequence length="605" mass="69240">MIRNLLDSIKIIYKNSSYQRKLVISFFLLILLPLIILSGFSYYQNKKMIETQSITLSELYLRQVESSINARLSELANTAKALSMNAALTDILKKDPSLTPINEQIEDLRKLDVTVSSYLSSPAVYNIRLYVDSGFLYSNRNVITYNLNSIADAEWAKILKDFYSVVYFTEPYEFKYILYDTRRIISAVVPIRSSSNFEKIIGVVCVDMLEEDLINMMMVADYTSKSEILITNRNYDPLVAYTTIGKPHLESVKDIFRNNTRINAVPVVSVVDNNVIGITPLWNTWKLVSIASMEDLLAAQSDLQLQFFLLIILTTLCVYFLANIYGRYNARRINSLAKQIRVVESGNFNVTCIVDSADEIGELQTSFNYMVRKINSLMKEQYLLGKNLSTMELKVLQEQINPHFLYNTLDLILWTAKRNDMEQVCDIVIKLSKFYRISLNNGSDYIDLINEIEHVRLYTELQNLRFSKKINLVTDIDTSLENFKIMKLLLQPIVENSIIHGITNSDVEQGEIHISASFCDNMVRITVTDNGIGMSQNTISRLITYGEIHTDKEYKGGYGLKNVINRLKLYYDNQAQITFESVPDQGTKVSILIPYGGYRVGNDPT</sequence>
<evidence type="ECO:0000256" key="4">
    <source>
        <dbReference type="ARBA" id="ARBA00022777"/>
    </source>
</evidence>
<keyword evidence="2" id="KW-0597">Phosphoprotein</keyword>
<dbReference type="PANTHER" id="PTHR34220:SF7">
    <property type="entry name" value="SENSOR HISTIDINE KINASE YPDA"/>
    <property type="match status" value="1"/>
</dbReference>
<comment type="caution">
    <text evidence="7">The sequence shown here is derived from an EMBL/GenBank/DDBJ whole genome shotgun (WGS) entry which is preliminary data.</text>
</comment>
<name>A0A2K2FDX6_9CLOT</name>
<dbReference type="GO" id="GO:0016020">
    <property type="term" value="C:membrane"/>
    <property type="evidence" value="ECO:0007669"/>
    <property type="project" value="UniProtKB-SubCell"/>
</dbReference>
<dbReference type="PROSITE" id="PS50885">
    <property type="entry name" value="HAMP"/>
    <property type="match status" value="1"/>
</dbReference>
<evidence type="ECO:0000256" key="3">
    <source>
        <dbReference type="ARBA" id="ARBA00022679"/>
    </source>
</evidence>
<dbReference type="Pfam" id="PF02518">
    <property type="entry name" value="HATPase_c"/>
    <property type="match status" value="1"/>
</dbReference>
<dbReference type="Gene3D" id="3.30.565.10">
    <property type="entry name" value="Histidine kinase-like ATPase, C-terminal domain"/>
    <property type="match status" value="1"/>
</dbReference>
<keyword evidence="5" id="KW-1133">Transmembrane helix</keyword>
<dbReference type="GO" id="GO:0000155">
    <property type="term" value="F:phosphorelay sensor kinase activity"/>
    <property type="evidence" value="ECO:0007669"/>
    <property type="project" value="InterPro"/>
</dbReference>
<protein>
    <recommendedName>
        <fullName evidence="6">HAMP domain-containing protein</fullName>
    </recommendedName>
</protein>
<evidence type="ECO:0000259" key="6">
    <source>
        <dbReference type="PROSITE" id="PS50885"/>
    </source>
</evidence>
<dbReference type="InterPro" id="IPR010559">
    <property type="entry name" value="Sig_transdc_His_kin_internal"/>
</dbReference>
<dbReference type="PANTHER" id="PTHR34220">
    <property type="entry name" value="SENSOR HISTIDINE KINASE YPDA"/>
    <property type="match status" value="1"/>
</dbReference>
<keyword evidence="8" id="KW-1185">Reference proteome</keyword>
<dbReference type="Gene3D" id="6.10.340.10">
    <property type="match status" value="1"/>
</dbReference>
<comment type="subcellular location">
    <subcellularLocation>
        <location evidence="1">Membrane</location>
    </subcellularLocation>
</comment>
<feature type="transmembrane region" description="Helical" evidence="5">
    <location>
        <begin position="303"/>
        <end position="322"/>
    </location>
</feature>
<dbReference type="InterPro" id="IPR003660">
    <property type="entry name" value="HAMP_dom"/>
</dbReference>
<dbReference type="EMBL" id="NIOJ01000023">
    <property type="protein sequence ID" value="PNT98838.1"/>
    <property type="molecule type" value="Genomic_DNA"/>
</dbReference>
<evidence type="ECO:0000256" key="5">
    <source>
        <dbReference type="SAM" id="Phobius"/>
    </source>
</evidence>
<dbReference type="CDD" id="cd06225">
    <property type="entry name" value="HAMP"/>
    <property type="match status" value="1"/>
</dbReference>
<organism evidence="7 8">
    <name type="scientific">Clostridium thermosuccinogenes</name>
    <dbReference type="NCBI Taxonomy" id="84032"/>
    <lineage>
        <taxon>Bacteria</taxon>
        <taxon>Bacillati</taxon>
        <taxon>Bacillota</taxon>
        <taxon>Clostridia</taxon>
        <taxon>Eubacteriales</taxon>
        <taxon>Clostridiaceae</taxon>
        <taxon>Clostridium</taxon>
    </lineage>
</organism>
<keyword evidence="4" id="KW-0418">Kinase</keyword>
<dbReference type="OrthoDB" id="9809348at2"/>